<keyword evidence="3" id="KW-1185">Reference proteome</keyword>
<proteinExistence type="predicted"/>
<gene>
    <name evidence="2" type="ORF">HPBE_LOCUS3599</name>
</gene>
<dbReference type="WBParaSite" id="HPBE_0000359701-mRNA-1">
    <property type="protein sequence ID" value="HPBE_0000359701-mRNA-1"/>
    <property type="gene ID" value="HPBE_0000359701"/>
</dbReference>
<reference evidence="2 3" key="1">
    <citation type="submission" date="2018-11" db="EMBL/GenBank/DDBJ databases">
        <authorList>
            <consortium name="Pathogen Informatics"/>
        </authorList>
    </citation>
    <scope>NUCLEOTIDE SEQUENCE [LARGE SCALE GENOMIC DNA]</scope>
</reference>
<dbReference type="EMBL" id="UZAH01010964">
    <property type="protein sequence ID" value="VDO37804.1"/>
    <property type="molecule type" value="Genomic_DNA"/>
</dbReference>
<evidence type="ECO:0000313" key="4">
    <source>
        <dbReference type="WBParaSite" id="HPBE_0000359701-mRNA-1"/>
    </source>
</evidence>
<evidence type="ECO:0000256" key="1">
    <source>
        <dbReference type="SAM" id="MobiDB-lite"/>
    </source>
</evidence>
<dbReference type="Proteomes" id="UP000050761">
    <property type="component" value="Unassembled WGS sequence"/>
</dbReference>
<accession>A0A183FBQ5</accession>
<sequence>MSTASSNNDILTEAMQALEDNVSAPQTPVNEDNAAHDSQVQAKPQFQPLMQLDKLPLESFSGDITQFHGDARIVLQDLDPDECSYSDLVQALKRRYDRPHRTRARLHMQLKQLPKSGPAGSELRETWFRITGILHGLRKFEDFRMVLPILDLVKGKFPQDIRDKLHDVEFQKEEDFDLDAVMRHLDNIIASKEKYEDSTMLNEDSAVYVSAPQRRRTRTPSPRKQDSNTCYFCDSPEHETPQCYVKIPLF</sequence>
<name>A0A183FBQ5_HELPZ</name>
<reference evidence="4" key="2">
    <citation type="submission" date="2019-09" db="UniProtKB">
        <authorList>
            <consortium name="WormBaseParasite"/>
        </authorList>
    </citation>
    <scope>IDENTIFICATION</scope>
</reference>
<feature type="compositionally biased region" description="Polar residues" evidence="1">
    <location>
        <begin position="23"/>
        <end position="38"/>
    </location>
</feature>
<evidence type="ECO:0000313" key="3">
    <source>
        <dbReference type="Proteomes" id="UP000050761"/>
    </source>
</evidence>
<evidence type="ECO:0000313" key="2">
    <source>
        <dbReference type="EMBL" id="VDO37804.1"/>
    </source>
</evidence>
<organism evidence="3 4">
    <name type="scientific">Heligmosomoides polygyrus</name>
    <name type="common">Parasitic roundworm</name>
    <dbReference type="NCBI Taxonomy" id="6339"/>
    <lineage>
        <taxon>Eukaryota</taxon>
        <taxon>Metazoa</taxon>
        <taxon>Ecdysozoa</taxon>
        <taxon>Nematoda</taxon>
        <taxon>Chromadorea</taxon>
        <taxon>Rhabditida</taxon>
        <taxon>Rhabditina</taxon>
        <taxon>Rhabditomorpha</taxon>
        <taxon>Strongyloidea</taxon>
        <taxon>Heligmosomidae</taxon>
        <taxon>Heligmosomoides</taxon>
    </lineage>
</organism>
<accession>A0A3P7VTP5</accession>
<protein>
    <submittedName>
        <fullName evidence="4">CCHC-type domain-containing protein</fullName>
    </submittedName>
</protein>
<dbReference type="OrthoDB" id="5865523at2759"/>
<feature type="region of interest" description="Disordered" evidence="1">
    <location>
        <begin position="1"/>
        <end position="38"/>
    </location>
</feature>
<dbReference type="AlphaFoldDB" id="A0A183FBQ5"/>
<feature type="compositionally biased region" description="Polar residues" evidence="1">
    <location>
        <begin position="1"/>
        <end position="10"/>
    </location>
</feature>
<feature type="region of interest" description="Disordered" evidence="1">
    <location>
        <begin position="206"/>
        <end position="227"/>
    </location>
</feature>